<keyword evidence="1" id="KW-0812">Transmembrane</keyword>
<feature type="transmembrane region" description="Helical" evidence="1">
    <location>
        <begin position="79"/>
        <end position="96"/>
    </location>
</feature>
<feature type="transmembrane region" description="Helical" evidence="1">
    <location>
        <begin position="102"/>
        <end position="123"/>
    </location>
</feature>
<comment type="caution">
    <text evidence="2">The sequence shown here is derived from an EMBL/GenBank/DDBJ whole genome shotgun (WGS) entry which is preliminary data.</text>
</comment>
<dbReference type="Proteomes" id="UP000717585">
    <property type="component" value="Unassembled WGS sequence"/>
</dbReference>
<keyword evidence="3" id="KW-1185">Reference proteome</keyword>
<keyword evidence="1" id="KW-1133">Transmembrane helix</keyword>
<dbReference type="EMBL" id="JAHDYR010000016">
    <property type="protein sequence ID" value="KAG9394139.1"/>
    <property type="molecule type" value="Genomic_DNA"/>
</dbReference>
<evidence type="ECO:0000313" key="3">
    <source>
        <dbReference type="Proteomes" id="UP000717585"/>
    </source>
</evidence>
<sequence>MAILDNPDILGDEFSVPSTVLHRSYISPGDPKPNPSTETPNNKPWATPILSGHLLNAFFVSLLIPGIGHLFIGQHQKATVYLLLFWLTASLGLVTVQIFVGIAFFVIAALLYVMIQLDCFLLVRRLRRGLPVCEGECAFLIATLGTGFILPYIPWFSDFPIFVSDSVRAPQAYLRVMRNYKAELGL</sequence>
<protein>
    <submittedName>
        <fullName evidence="2">Uncharacterized protein</fullName>
    </submittedName>
</protein>
<reference evidence="2" key="1">
    <citation type="submission" date="2021-05" db="EMBL/GenBank/DDBJ databases">
        <title>A free-living protist that lacks canonical eukaryotic 1 DNA replication and segregation systems.</title>
        <authorList>
            <person name="Salas-Leiva D.E."/>
            <person name="Tromer E.C."/>
            <person name="Curtis B.A."/>
            <person name="Jerlstrom-Hultqvist J."/>
            <person name="Kolisko M."/>
            <person name="Yi Z."/>
            <person name="Salas-Leiva J.S."/>
            <person name="Gallot-Lavallee L."/>
            <person name="Kops G.J.P.L."/>
            <person name="Archibald J.M."/>
            <person name="Simpson A.G.B."/>
            <person name="Roger A.J."/>
        </authorList>
    </citation>
    <scope>NUCLEOTIDE SEQUENCE</scope>
    <source>
        <strain evidence="2">BICM</strain>
    </source>
</reference>
<feature type="transmembrane region" description="Helical" evidence="1">
    <location>
        <begin position="54"/>
        <end position="72"/>
    </location>
</feature>
<gene>
    <name evidence="2" type="ORF">J8273_4241</name>
</gene>
<accession>A0A8J6B6J9</accession>
<organism evidence="2 3">
    <name type="scientific">Carpediemonas membranifera</name>
    <dbReference type="NCBI Taxonomy" id="201153"/>
    <lineage>
        <taxon>Eukaryota</taxon>
        <taxon>Metamonada</taxon>
        <taxon>Carpediemonas-like organisms</taxon>
        <taxon>Carpediemonas</taxon>
    </lineage>
</organism>
<keyword evidence="1" id="KW-0472">Membrane</keyword>
<feature type="transmembrane region" description="Helical" evidence="1">
    <location>
        <begin position="135"/>
        <end position="155"/>
    </location>
</feature>
<name>A0A8J6B6J9_9EUKA</name>
<proteinExistence type="predicted"/>
<dbReference type="AlphaFoldDB" id="A0A8J6B6J9"/>
<evidence type="ECO:0000313" key="2">
    <source>
        <dbReference type="EMBL" id="KAG9394139.1"/>
    </source>
</evidence>
<evidence type="ECO:0000256" key="1">
    <source>
        <dbReference type="SAM" id="Phobius"/>
    </source>
</evidence>
<dbReference type="OrthoDB" id="10262700at2759"/>